<dbReference type="AlphaFoldDB" id="A0A316ZHL2"/>
<dbReference type="Proteomes" id="UP000245946">
    <property type="component" value="Unassembled WGS sequence"/>
</dbReference>
<dbReference type="Gene3D" id="3.40.50.1820">
    <property type="entry name" value="alpha/beta hydrolase"/>
    <property type="match status" value="1"/>
</dbReference>
<evidence type="ECO:0000256" key="1">
    <source>
        <dbReference type="ARBA" id="ARBA00005964"/>
    </source>
</evidence>
<dbReference type="OrthoDB" id="408631at2759"/>
<feature type="signal peptide" evidence="3">
    <location>
        <begin position="1"/>
        <end position="26"/>
    </location>
</feature>
<feature type="region of interest" description="Disordered" evidence="4">
    <location>
        <begin position="69"/>
        <end position="99"/>
    </location>
</feature>
<evidence type="ECO:0000313" key="7">
    <source>
        <dbReference type="Proteomes" id="UP000245946"/>
    </source>
</evidence>
<comment type="similarity">
    <text evidence="1 3">Belongs to the type-B carboxylesterase/lipase family.</text>
</comment>
<dbReference type="PROSITE" id="PS00941">
    <property type="entry name" value="CARBOXYLESTERASE_B_2"/>
    <property type="match status" value="1"/>
</dbReference>
<feature type="chain" id="PRO_5016192440" description="Carboxylic ester hydrolase" evidence="3">
    <location>
        <begin position="27"/>
        <end position="614"/>
    </location>
</feature>
<accession>A0A316ZHL2</accession>
<dbReference type="PANTHER" id="PTHR11559">
    <property type="entry name" value="CARBOXYLESTERASE"/>
    <property type="match status" value="1"/>
</dbReference>
<proteinExistence type="inferred from homology"/>
<dbReference type="InterPro" id="IPR050309">
    <property type="entry name" value="Type-B_Carboxylest/Lipase"/>
</dbReference>
<dbReference type="EC" id="3.1.1.-" evidence="3"/>
<feature type="compositionally biased region" description="Low complexity" evidence="4">
    <location>
        <begin position="81"/>
        <end position="91"/>
    </location>
</feature>
<dbReference type="Pfam" id="PF00135">
    <property type="entry name" value="COesterase"/>
    <property type="match status" value="1"/>
</dbReference>
<gene>
    <name evidence="6" type="ORF">FA09DRAFT_328549</name>
</gene>
<reference evidence="6 7" key="1">
    <citation type="journal article" date="2018" name="Mol. Biol. Evol.">
        <title>Broad Genomic Sampling Reveals a Smut Pathogenic Ancestry of the Fungal Clade Ustilaginomycotina.</title>
        <authorList>
            <person name="Kijpornyongpan T."/>
            <person name="Mondo S.J."/>
            <person name="Barry K."/>
            <person name="Sandor L."/>
            <person name="Lee J."/>
            <person name="Lipzen A."/>
            <person name="Pangilinan J."/>
            <person name="LaButti K."/>
            <person name="Hainaut M."/>
            <person name="Henrissat B."/>
            <person name="Grigoriev I.V."/>
            <person name="Spatafora J.W."/>
            <person name="Aime M.C."/>
        </authorList>
    </citation>
    <scope>NUCLEOTIDE SEQUENCE [LARGE SCALE GENOMIC DNA]</scope>
    <source>
        <strain evidence="6 7">MCA 4186</strain>
    </source>
</reference>
<evidence type="ECO:0000256" key="3">
    <source>
        <dbReference type="RuleBase" id="RU361235"/>
    </source>
</evidence>
<dbReference type="PROSITE" id="PS00122">
    <property type="entry name" value="CARBOXYLESTERASE_B_1"/>
    <property type="match status" value="1"/>
</dbReference>
<evidence type="ECO:0000256" key="4">
    <source>
        <dbReference type="SAM" id="MobiDB-lite"/>
    </source>
</evidence>
<dbReference type="GO" id="GO:0016787">
    <property type="term" value="F:hydrolase activity"/>
    <property type="evidence" value="ECO:0007669"/>
    <property type="project" value="UniProtKB-KW"/>
</dbReference>
<dbReference type="InterPro" id="IPR019819">
    <property type="entry name" value="Carboxylesterase_B_CS"/>
</dbReference>
<feature type="domain" description="Carboxylesterase type B" evidence="5">
    <location>
        <begin position="49"/>
        <end position="587"/>
    </location>
</feature>
<sequence length="614" mass="65489">MAALALACLLALVLPLALILPNRGDGAPQANGPRVRLGSNNATYVASNAYGFDEWKGIRYAAPPVGNLRFAAPQPPPSPPTVATSGTTTSSKHMRNNRRSLSAPMLRRADVVAASDQELLLKAVYAGSPCPQPGQGKNDAEDCLFLSIIRPEGEPTTPLPVLLFVHGGGFQAGSGSQYIAGMRGFLNAGIQAGAPPAMVVVINYRLGAFGFMGGSMMESLANRTQPDAVLNAGTRDIKAATEWVRDNIADFGGDTSRITLWGQSAGAFSTGAQILGQAATGRNASDTSNSPFSAAILQSGNPGGVPCPPQRFKDPQFERILSAAKCPNSSPDAAVACLRALPWTELRHISIAESDRALQPESYILGSYPWTAGLDGGPENGGFFADEPSAVLQAGDFARVPLLLGDVEDEGTQFAPHNFEDTAALERWIRTIYFAEPEAGSSKLVMASLLASYPDDPKLGSPYNLNASDQDDRFFGTTNQYRRAASIYGDIRFQSNRRFFAQMAADRNVPVRSFVYAQRPPNEQLALGVPHGADLDALMSQRSPLGSIMAKQWMTFAATRNPNTDGVPRWPLYGNGNGTILRYENDTGSSVPDTFRYAAMNALNSQAVHIATSR</sequence>
<organism evidence="6 7">
    <name type="scientific">Tilletiopsis washingtonensis</name>
    <dbReference type="NCBI Taxonomy" id="58919"/>
    <lineage>
        <taxon>Eukaryota</taxon>
        <taxon>Fungi</taxon>
        <taxon>Dikarya</taxon>
        <taxon>Basidiomycota</taxon>
        <taxon>Ustilaginomycotina</taxon>
        <taxon>Exobasidiomycetes</taxon>
        <taxon>Entylomatales</taxon>
        <taxon>Entylomatales incertae sedis</taxon>
        <taxon>Tilletiopsis</taxon>
    </lineage>
</organism>
<keyword evidence="2 3" id="KW-0378">Hydrolase</keyword>
<evidence type="ECO:0000313" key="6">
    <source>
        <dbReference type="EMBL" id="PWN99763.1"/>
    </source>
</evidence>
<keyword evidence="7" id="KW-1185">Reference proteome</keyword>
<dbReference type="STRING" id="58919.A0A316ZHL2"/>
<keyword evidence="3" id="KW-0732">Signal</keyword>
<dbReference type="InterPro" id="IPR029058">
    <property type="entry name" value="AB_hydrolase_fold"/>
</dbReference>
<dbReference type="SUPFAM" id="SSF53474">
    <property type="entry name" value="alpha/beta-Hydrolases"/>
    <property type="match status" value="1"/>
</dbReference>
<dbReference type="InterPro" id="IPR019826">
    <property type="entry name" value="Carboxylesterase_B_AS"/>
</dbReference>
<evidence type="ECO:0000256" key="2">
    <source>
        <dbReference type="ARBA" id="ARBA00022801"/>
    </source>
</evidence>
<dbReference type="RefSeq" id="XP_025600042.1">
    <property type="nucleotide sequence ID" value="XM_025741816.1"/>
</dbReference>
<name>A0A316ZHL2_9BASI</name>
<protein>
    <recommendedName>
        <fullName evidence="3">Carboxylic ester hydrolase</fullName>
        <ecNumber evidence="3">3.1.1.-</ecNumber>
    </recommendedName>
</protein>
<evidence type="ECO:0000259" key="5">
    <source>
        <dbReference type="Pfam" id="PF00135"/>
    </source>
</evidence>
<dbReference type="GeneID" id="37269360"/>
<dbReference type="EMBL" id="KZ819287">
    <property type="protein sequence ID" value="PWN99763.1"/>
    <property type="molecule type" value="Genomic_DNA"/>
</dbReference>
<dbReference type="InterPro" id="IPR002018">
    <property type="entry name" value="CarbesteraseB"/>
</dbReference>